<gene>
    <name evidence="5" type="primary">pxpB</name>
    <name evidence="5" type="ORF">IT774_09215</name>
</gene>
<dbReference type="Proteomes" id="UP000595095">
    <property type="component" value="Chromosome"/>
</dbReference>
<organism evidence="5 6">
    <name type="scientific">Salinimonas marina</name>
    <dbReference type="NCBI Taxonomy" id="2785918"/>
    <lineage>
        <taxon>Bacteria</taxon>
        <taxon>Pseudomonadati</taxon>
        <taxon>Pseudomonadota</taxon>
        <taxon>Gammaproteobacteria</taxon>
        <taxon>Alteromonadales</taxon>
        <taxon>Alteromonadaceae</taxon>
        <taxon>Alteromonas/Salinimonas group</taxon>
        <taxon>Salinimonas</taxon>
    </lineage>
</organism>
<proteinExistence type="predicted"/>
<dbReference type="SUPFAM" id="SSF160467">
    <property type="entry name" value="PH0987 N-terminal domain-like"/>
    <property type="match status" value="1"/>
</dbReference>
<feature type="domain" description="Carboxyltransferase" evidence="4">
    <location>
        <begin position="8"/>
        <end position="207"/>
    </location>
</feature>
<dbReference type="Gene3D" id="3.30.1360.40">
    <property type="match status" value="1"/>
</dbReference>
<dbReference type="EMBL" id="CP064795">
    <property type="protein sequence ID" value="QPG04439.1"/>
    <property type="molecule type" value="Genomic_DNA"/>
</dbReference>
<dbReference type="GO" id="GO:0017168">
    <property type="term" value="F:5-oxoprolinase (ATP-hydrolyzing) activity"/>
    <property type="evidence" value="ECO:0007669"/>
    <property type="project" value="UniProtKB-EC"/>
</dbReference>
<dbReference type="EC" id="3.5.2.9" evidence="5"/>
<keyword evidence="3" id="KW-0067">ATP-binding</keyword>
<keyword evidence="6" id="KW-1185">Reference proteome</keyword>
<dbReference type="PANTHER" id="PTHR34698:SF2">
    <property type="entry name" value="5-OXOPROLINASE SUBUNIT B"/>
    <property type="match status" value="1"/>
</dbReference>
<dbReference type="InterPro" id="IPR029000">
    <property type="entry name" value="Cyclophilin-like_dom_sf"/>
</dbReference>
<keyword evidence="2 5" id="KW-0378">Hydrolase</keyword>
<dbReference type="SUPFAM" id="SSF50891">
    <property type="entry name" value="Cyclophilin-like"/>
    <property type="match status" value="1"/>
</dbReference>
<dbReference type="InterPro" id="IPR010016">
    <property type="entry name" value="PxpB"/>
</dbReference>
<dbReference type="PANTHER" id="PTHR34698">
    <property type="entry name" value="5-OXOPROLINASE SUBUNIT B"/>
    <property type="match status" value="1"/>
</dbReference>
<dbReference type="NCBIfam" id="TIGR00370">
    <property type="entry name" value="5-oxoprolinase subunit PxpB"/>
    <property type="match status" value="1"/>
</dbReference>
<dbReference type="AlphaFoldDB" id="A0A7S9DUZ3"/>
<dbReference type="KEGG" id="smaa:IT774_09215"/>
<dbReference type="RefSeq" id="WP_195809535.1">
    <property type="nucleotide sequence ID" value="NZ_CP064795.1"/>
</dbReference>
<reference evidence="5 6" key="1">
    <citation type="submission" date="2020-11" db="EMBL/GenBank/DDBJ databases">
        <title>Complete genome sequence for Salinimonas sp. strain G2-b.</title>
        <authorList>
            <person name="Park S.-J."/>
        </authorList>
    </citation>
    <scope>NUCLEOTIDE SEQUENCE [LARGE SCALE GENOMIC DNA]</scope>
    <source>
        <strain evidence="5 6">G2-b</strain>
    </source>
</reference>
<protein>
    <submittedName>
        <fullName evidence="5">5-oxoprolinase subunit PxpB</fullName>
        <ecNumber evidence="5">3.5.2.9</ecNumber>
    </submittedName>
</protein>
<dbReference type="GO" id="GO:0005524">
    <property type="term" value="F:ATP binding"/>
    <property type="evidence" value="ECO:0007669"/>
    <property type="project" value="UniProtKB-KW"/>
</dbReference>
<dbReference type="SMART" id="SM00796">
    <property type="entry name" value="AHS1"/>
    <property type="match status" value="1"/>
</dbReference>
<dbReference type="Pfam" id="PF02682">
    <property type="entry name" value="CT_C_D"/>
    <property type="match status" value="1"/>
</dbReference>
<keyword evidence="1" id="KW-0547">Nucleotide-binding</keyword>
<evidence type="ECO:0000256" key="2">
    <source>
        <dbReference type="ARBA" id="ARBA00022801"/>
    </source>
</evidence>
<evidence type="ECO:0000256" key="3">
    <source>
        <dbReference type="ARBA" id="ARBA00022840"/>
    </source>
</evidence>
<evidence type="ECO:0000256" key="1">
    <source>
        <dbReference type="ARBA" id="ARBA00022741"/>
    </source>
</evidence>
<evidence type="ECO:0000313" key="5">
    <source>
        <dbReference type="EMBL" id="QPG04439.1"/>
    </source>
</evidence>
<sequence>MEAFGSIKRIEPAGIDGLIVYFEQDTLSKTNQAVQAMKHALKTSHAQWLNAVIPGYDSLLVLFDLQQADVHTVYQALRAAKPKPVSVEQTQHFELPVWYQAPEANDFDSVSEHTGLRPDEIIRLHTQSEFQVFTIGFSPGFAYMGELPEALSCPRLSTPRSKVPKGAVAIADQQTAVYPSVSPGGWHLLGLCPTLLFNLDWEQPVKLQPGDTVRFYAIDEQQYRAMCNE</sequence>
<accession>A0A7S9DUZ3</accession>
<dbReference type="Gene3D" id="2.40.100.10">
    <property type="entry name" value="Cyclophilin-like"/>
    <property type="match status" value="1"/>
</dbReference>
<evidence type="ECO:0000313" key="6">
    <source>
        <dbReference type="Proteomes" id="UP000595095"/>
    </source>
</evidence>
<evidence type="ECO:0000259" key="4">
    <source>
        <dbReference type="SMART" id="SM00796"/>
    </source>
</evidence>
<dbReference type="InterPro" id="IPR003833">
    <property type="entry name" value="CT_C_D"/>
</dbReference>
<name>A0A7S9DUZ3_9ALTE</name>